<feature type="region of interest" description="Disordered" evidence="4">
    <location>
        <begin position="940"/>
        <end position="965"/>
    </location>
</feature>
<dbReference type="GO" id="GO:0016798">
    <property type="term" value="F:hydrolase activity, acting on glycosyl bonds"/>
    <property type="evidence" value="ECO:0007669"/>
    <property type="project" value="UniProtKB-KW"/>
</dbReference>
<feature type="region of interest" description="Disordered" evidence="4">
    <location>
        <begin position="648"/>
        <end position="674"/>
    </location>
</feature>
<feature type="domain" description="Fibronectin type-III" evidence="5">
    <location>
        <begin position="578"/>
        <end position="663"/>
    </location>
</feature>
<gene>
    <name evidence="6" type="ORF">GJV82_18690</name>
</gene>
<evidence type="ECO:0000256" key="3">
    <source>
        <dbReference type="ARBA" id="ARBA00023326"/>
    </source>
</evidence>
<comment type="caution">
    <text evidence="6">The sequence shown here is derived from an EMBL/GenBank/DDBJ whole genome shotgun (WGS) entry which is preliminary data.</text>
</comment>
<dbReference type="GO" id="GO:0000272">
    <property type="term" value="P:polysaccharide catabolic process"/>
    <property type="evidence" value="ECO:0007669"/>
    <property type="project" value="UniProtKB-KW"/>
</dbReference>
<feature type="domain" description="Fibronectin type-III" evidence="5">
    <location>
        <begin position="664"/>
        <end position="759"/>
    </location>
</feature>
<feature type="compositionally biased region" description="Basic and acidic residues" evidence="4">
    <location>
        <begin position="1027"/>
        <end position="1037"/>
    </location>
</feature>
<accession>A0A6N7ZP41</accession>
<dbReference type="Gene3D" id="2.60.40.2810">
    <property type="match status" value="1"/>
</dbReference>
<dbReference type="InterPro" id="IPR013783">
    <property type="entry name" value="Ig-like_fold"/>
</dbReference>
<dbReference type="SUPFAM" id="SSF49265">
    <property type="entry name" value="Fibronectin type III"/>
    <property type="match status" value="3"/>
</dbReference>
<keyword evidence="2" id="KW-0378">Hydrolase</keyword>
<dbReference type="EMBL" id="WMKA01000079">
    <property type="protein sequence ID" value="MTG90948.1"/>
    <property type="molecule type" value="Genomic_DNA"/>
</dbReference>
<dbReference type="AlphaFoldDB" id="A0A6N7ZP41"/>
<dbReference type="PROSITE" id="PS50853">
    <property type="entry name" value="FN3"/>
    <property type="match status" value="3"/>
</dbReference>
<feature type="compositionally biased region" description="Polar residues" evidence="4">
    <location>
        <begin position="770"/>
        <end position="787"/>
    </location>
</feature>
<feature type="region of interest" description="Disordered" evidence="4">
    <location>
        <begin position="1027"/>
        <end position="1053"/>
    </location>
</feature>
<evidence type="ECO:0000259" key="5">
    <source>
        <dbReference type="PROSITE" id="PS50853"/>
    </source>
</evidence>
<reference evidence="6 7" key="1">
    <citation type="submission" date="2019-11" db="EMBL/GenBank/DDBJ databases">
        <title>Cellulosimicrobium composti sp. nov. isolated from a compost.</title>
        <authorList>
            <person name="Yang Y."/>
        </authorList>
    </citation>
    <scope>NUCLEOTIDE SEQUENCE [LARGE SCALE GENOMIC DNA]</scope>
    <source>
        <strain evidence="6 7">BIT-GX5</strain>
    </source>
</reference>
<dbReference type="CDD" id="cd00063">
    <property type="entry name" value="FN3"/>
    <property type="match status" value="4"/>
</dbReference>
<dbReference type="Pfam" id="PF17963">
    <property type="entry name" value="Big_9"/>
    <property type="match status" value="5"/>
</dbReference>
<dbReference type="Proteomes" id="UP000440668">
    <property type="component" value="Unassembled WGS sequence"/>
</dbReference>
<dbReference type="Pfam" id="PF00041">
    <property type="entry name" value="fn3"/>
    <property type="match status" value="2"/>
</dbReference>
<keyword evidence="3" id="KW-0119">Carbohydrate metabolism</keyword>
<organism evidence="6 7">
    <name type="scientific">Cellulosimicrobium composti</name>
    <dbReference type="NCBI Taxonomy" id="2672572"/>
    <lineage>
        <taxon>Bacteria</taxon>
        <taxon>Bacillati</taxon>
        <taxon>Actinomycetota</taxon>
        <taxon>Actinomycetes</taxon>
        <taxon>Micrococcales</taxon>
        <taxon>Promicromonosporaceae</taxon>
        <taxon>Cellulosimicrobium</taxon>
    </lineage>
</organism>
<keyword evidence="2" id="KW-0326">Glycosidase</keyword>
<dbReference type="PANTHER" id="PTHR13817">
    <property type="entry name" value="TITIN"/>
    <property type="match status" value="1"/>
</dbReference>
<dbReference type="InterPro" id="IPR036116">
    <property type="entry name" value="FN3_sf"/>
</dbReference>
<feature type="non-terminal residue" evidence="6">
    <location>
        <position position="1"/>
    </location>
</feature>
<proteinExistence type="predicted"/>
<evidence type="ECO:0000256" key="2">
    <source>
        <dbReference type="ARBA" id="ARBA00023295"/>
    </source>
</evidence>
<dbReference type="SMART" id="SM00060">
    <property type="entry name" value="FN3"/>
    <property type="match status" value="4"/>
</dbReference>
<evidence type="ECO:0000313" key="6">
    <source>
        <dbReference type="EMBL" id="MTG90948.1"/>
    </source>
</evidence>
<keyword evidence="3" id="KW-0624">Polysaccharide degradation</keyword>
<feature type="domain" description="Fibronectin type-III" evidence="5">
    <location>
        <begin position="763"/>
        <end position="864"/>
    </location>
</feature>
<feature type="compositionally biased region" description="Low complexity" evidence="4">
    <location>
        <begin position="752"/>
        <end position="769"/>
    </location>
</feature>
<feature type="region of interest" description="Disordered" evidence="4">
    <location>
        <begin position="742"/>
        <end position="787"/>
    </location>
</feature>
<dbReference type="PANTHER" id="PTHR13817:SF73">
    <property type="entry name" value="FIBRONECTIN TYPE-III DOMAIN-CONTAINING PROTEIN"/>
    <property type="match status" value="1"/>
</dbReference>
<protein>
    <submittedName>
        <fullName evidence="6">Fibronectin type III domain-containing protein</fullName>
    </submittedName>
</protein>
<evidence type="ECO:0000256" key="4">
    <source>
        <dbReference type="SAM" id="MobiDB-lite"/>
    </source>
</evidence>
<keyword evidence="1" id="KW-0677">Repeat</keyword>
<dbReference type="InterPro" id="IPR003961">
    <property type="entry name" value="FN3_dom"/>
</dbReference>
<dbReference type="InterPro" id="IPR050964">
    <property type="entry name" value="Striated_Muscle_Regulatory"/>
</dbReference>
<dbReference type="Gene3D" id="2.60.40.10">
    <property type="entry name" value="Immunoglobulins"/>
    <property type="match status" value="4"/>
</dbReference>
<name>A0A6N7ZP41_9MICO</name>
<evidence type="ECO:0000256" key="1">
    <source>
        <dbReference type="ARBA" id="ARBA00022737"/>
    </source>
</evidence>
<sequence length="1143" mass="118386">PREIEARVLSGATVRVDVPLDGIDPDGDSVQVTGIASPASKGTPQVVDGMIEYTASKNATGLDTFTYTVLDARGATANGTVRVGISRPGETNQPPVAVDDEITVRPGRTVSVAALVNDTDPDGDQVGLVPGGIEDTHDLDAEVVGDRIVLTSPDDDGAYTFYYAIQDTYGARATGAVTVNVSANAPLLPPVARDDTVPVEDILGRTEVTVPVLDNDEDPDGAATELTVTSDAETTTVTPDGELVVTLTEARQVITYTVTDMDGLTAKAFVKVPGLTDQAPTLRPGTVLEVLAGESLPIDLTEHVLVVEGRSPRLTTEDKVTATEGSREVTSVTEIVYTPDADFTGQAAVSFEVTDGSGPEDPDGNTSVLTIPITVLPPENLAPELVGTPTLDVAAGEEATVDLARFATDADGDALTFQATPPGGGLSVSIEGGTTLRAQATAEVPKGTVVQVPITVTDGEHPPVEGTATLTVVASTRPLARANDDAVPDAHQGKETRVPVLANDSNPFPDVAPLTLVDAVVETGQGSASVTGDQVAATPRDDFIGVMVVRYRVQDATKDPDREVEGRIQLTVLGKPDAPPTPRVEEVRSKTVVLSWDPPNNNGADITGYTVRSQNGYEKACGTTTCTLDGLTNNVEYTFTVFATNAVGDGPASPPSAVARPDEKPDPPAAPTLEFGDQSLIVTWTNKTYTDRSPIQTVDLEISPAPPGGATQKTALAGTSVTWDGLQNGVAYKVRVRANNLAPDPSEWGEYSAAETPAGKPAAPGKPSAQRTSIGDTSQMKVSWSAPNDNGAPITTYTVEAVRGGSVVSTTSVAGGSTSATIGVPADTTGYSFRVRAHNKATDKFGDADFSPASDPVRAFAKPGAVSNLTADATGTNGQIKLSFGAASGNGVRSDEISYQYDAGGGWQNLGSNKTVGGLTNGKSYSIKVRAVAGVDGAREPGPAATANAESPYGPIPAPQVSMSGGDRSIKYQWSTSGNGRDYTVSVRGAVQSSAKSGSGTLSVGYDVTREICVKVTPTEGAAKETCKSATSDKKPEPVFTVSKGSNHKLPDGRWPGTCQHSSCAELYLTIKDGPANTSFRVTCYGGGSQIGSGNYSYDAQNRALRTDGNGNYSGGQQCVWGQPGSSVRISTTIGNTNTMTWY</sequence>
<dbReference type="RefSeq" id="WP_196217313.1">
    <property type="nucleotide sequence ID" value="NZ_WMKA01000079.1"/>
</dbReference>
<evidence type="ECO:0000313" key="7">
    <source>
        <dbReference type="Proteomes" id="UP000440668"/>
    </source>
</evidence>
<dbReference type="PRINTS" id="PR00014">
    <property type="entry name" value="FNTYPEIII"/>
</dbReference>